<dbReference type="InterPro" id="IPR004839">
    <property type="entry name" value="Aminotransferase_I/II_large"/>
</dbReference>
<dbReference type="Proteomes" id="UP000664545">
    <property type="component" value="Unassembled WGS sequence"/>
</dbReference>
<proteinExistence type="inferred from homology"/>
<dbReference type="Gene3D" id="1.10.10.10">
    <property type="entry name" value="Winged helix-like DNA-binding domain superfamily/Winged helix DNA-binding domain"/>
    <property type="match status" value="1"/>
</dbReference>
<dbReference type="PANTHER" id="PTHR46577">
    <property type="entry name" value="HTH-TYPE TRANSCRIPTIONAL REGULATORY PROTEIN GABR"/>
    <property type="match status" value="1"/>
</dbReference>
<dbReference type="InterPro" id="IPR015421">
    <property type="entry name" value="PyrdxlP-dep_Trfase_major"/>
</dbReference>
<dbReference type="SUPFAM" id="SSF53383">
    <property type="entry name" value="PLP-dependent transferases"/>
    <property type="match status" value="1"/>
</dbReference>
<name>A0A939IJE3_CLOAM</name>
<evidence type="ECO:0000256" key="1">
    <source>
        <dbReference type="ARBA" id="ARBA00005384"/>
    </source>
</evidence>
<dbReference type="Gene3D" id="3.40.640.10">
    <property type="entry name" value="Type I PLP-dependent aspartate aminotransferase-like (Major domain)"/>
    <property type="match status" value="1"/>
</dbReference>
<protein>
    <submittedName>
        <fullName evidence="7">PLP-dependent aminotransferase family protein</fullName>
    </submittedName>
</protein>
<evidence type="ECO:0000313" key="7">
    <source>
        <dbReference type="EMBL" id="MBN7773489.1"/>
    </source>
</evidence>
<dbReference type="SMART" id="SM00345">
    <property type="entry name" value="HTH_GNTR"/>
    <property type="match status" value="1"/>
</dbReference>
<accession>A0A939IJE3</accession>
<comment type="similarity">
    <text evidence="1">In the C-terminal section; belongs to the class-I pyridoxal-phosphate-dependent aminotransferase family.</text>
</comment>
<evidence type="ECO:0000256" key="5">
    <source>
        <dbReference type="ARBA" id="ARBA00023163"/>
    </source>
</evidence>
<dbReference type="CDD" id="cd07377">
    <property type="entry name" value="WHTH_GntR"/>
    <property type="match status" value="1"/>
</dbReference>
<dbReference type="PANTHER" id="PTHR46577:SF1">
    <property type="entry name" value="HTH-TYPE TRANSCRIPTIONAL REGULATORY PROTEIN GABR"/>
    <property type="match status" value="1"/>
</dbReference>
<dbReference type="InterPro" id="IPR000524">
    <property type="entry name" value="Tscrpt_reg_HTH_GntR"/>
</dbReference>
<organism evidence="7 8">
    <name type="scientific">Clostridium aminobutyricum</name>
    <dbReference type="NCBI Taxonomy" id="33953"/>
    <lineage>
        <taxon>Bacteria</taxon>
        <taxon>Bacillati</taxon>
        <taxon>Bacillota</taxon>
        <taxon>Clostridia</taxon>
        <taxon>Eubacteriales</taxon>
        <taxon>Clostridiaceae</taxon>
        <taxon>Clostridium</taxon>
    </lineage>
</organism>
<feature type="domain" description="HTH gntR-type" evidence="6">
    <location>
        <begin position="10"/>
        <end position="78"/>
    </location>
</feature>
<dbReference type="InterPro" id="IPR051446">
    <property type="entry name" value="HTH_trans_reg/aminotransferase"/>
</dbReference>
<keyword evidence="8" id="KW-1185">Reference proteome</keyword>
<dbReference type="PRINTS" id="PR00035">
    <property type="entry name" value="HTHGNTR"/>
</dbReference>
<keyword evidence="7" id="KW-0808">Transferase</keyword>
<evidence type="ECO:0000256" key="2">
    <source>
        <dbReference type="ARBA" id="ARBA00022898"/>
    </source>
</evidence>
<dbReference type="GO" id="GO:0008483">
    <property type="term" value="F:transaminase activity"/>
    <property type="evidence" value="ECO:0007669"/>
    <property type="project" value="UniProtKB-KW"/>
</dbReference>
<keyword evidence="2" id="KW-0663">Pyridoxal phosphate</keyword>
<dbReference type="EMBL" id="JAFJZZ010000003">
    <property type="protein sequence ID" value="MBN7773489.1"/>
    <property type="molecule type" value="Genomic_DNA"/>
</dbReference>
<dbReference type="PROSITE" id="PS50949">
    <property type="entry name" value="HTH_GNTR"/>
    <property type="match status" value="1"/>
</dbReference>
<dbReference type="SUPFAM" id="SSF46785">
    <property type="entry name" value="Winged helix' DNA-binding domain"/>
    <property type="match status" value="1"/>
</dbReference>
<dbReference type="InterPro" id="IPR015424">
    <property type="entry name" value="PyrdxlP-dep_Trfase"/>
</dbReference>
<dbReference type="Pfam" id="PF00155">
    <property type="entry name" value="Aminotran_1_2"/>
    <property type="match status" value="1"/>
</dbReference>
<keyword evidence="4" id="KW-0238">DNA-binding</keyword>
<evidence type="ECO:0000259" key="6">
    <source>
        <dbReference type="PROSITE" id="PS50949"/>
    </source>
</evidence>
<dbReference type="GO" id="GO:0003700">
    <property type="term" value="F:DNA-binding transcription factor activity"/>
    <property type="evidence" value="ECO:0007669"/>
    <property type="project" value="InterPro"/>
</dbReference>
<evidence type="ECO:0000256" key="4">
    <source>
        <dbReference type="ARBA" id="ARBA00023125"/>
    </source>
</evidence>
<sequence length="468" mass="54129">MLILDKDSKISLYMQIYSHYQNLIVSGEIAEGMMLPSIRDLSKNMNVSRNTVEAAYQQLYSEGYISSKVGSGYLVEKFETNLYEHFKELKTEKEVKQFHEQGISTIKKYNFQYGRLNVSDFPLSIWRKLLNQTLLSDEIDCLTAYNNRTGELELRTEIQKYLHESRGVNCEPDQIILRPATLACISLICQLLMKNTNTLAIEEPTYDSARDVFRNHGFNMILTPVQEDGLNIDFLKKSEAKAVFITPSHQFPTGAVMPINKRLSLIEWAEQNDSYIIEDDYDSELRYNSRPIPCIQSLDTTGRVIYINSFSKAFAPGLRMGFVVLPPPLLEIYQTYFSRYNCAVPWLEQKAMYEFMNQGYWSRHLRKVTNKNKRKHDILIRTIAEVMGERIKIHGRNAGLHILLEIFNGMKEKELIEKAAEVGVKVYPVSIYWGNKEDYSYNMVLMGFSGLTETEIIEGIHLLNAAWF</sequence>
<evidence type="ECO:0000313" key="8">
    <source>
        <dbReference type="Proteomes" id="UP000664545"/>
    </source>
</evidence>
<dbReference type="GO" id="GO:0030170">
    <property type="term" value="F:pyridoxal phosphate binding"/>
    <property type="evidence" value="ECO:0007669"/>
    <property type="project" value="InterPro"/>
</dbReference>
<gene>
    <name evidence="7" type="ORF">JYB65_08950</name>
</gene>
<dbReference type="AlphaFoldDB" id="A0A939IJE3"/>
<comment type="caution">
    <text evidence="7">The sequence shown here is derived from an EMBL/GenBank/DDBJ whole genome shotgun (WGS) entry which is preliminary data.</text>
</comment>
<dbReference type="InterPro" id="IPR036390">
    <property type="entry name" value="WH_DNA-bd_sf"/>
</dbReference>
<keyword evidence="7" id="KW-0032">Aminotransferase</keyword>
<reference evidence="7" key="1">
    <citation type="submission" date="2021-02" db="EMBL/GenBank/DDBJ databases">
        <title>Abyssanaerobacter marinus gen.nov., sp., nov, anaerobic bacterium isolated from the Onnuri vent field of Indian Ocean and suggestion of Mogibacteriaceae fam. nov., and proposal of reclassification of ambiguous this family's genus member.</title>
        <authorList>
            <person name="Kim Y.J."/>
            <person name="Yang J.-A."/>
        </authorList>
    </citation>
    <scope>NUCLEOTIDE SEQUENCE</scope>
    <source>
        <strain evidence="7">DSM 2634</strain>
    </source>
</reference>
<keyword evidence="3" id="KW-0805">Transcription regulation</keyword>
<dbReference type="InterPro" id="IPR036388">
    <property type="entry name" value="WH-like_DNA-bd_sf"/>
</dbReference>
<dbReference type="RefSeq" id="WP_206582323.1">
    <property type="nucleotide sequence ID" value="NZ_JAFJZZ010000003.1"/>
</dbReference>
<evidence type="ECO:0000256" key="3">
    <source>
        <dbReference type="ARBA" id="ARBA00023015"/>
    </source>
</evidence>
<dbReference type="Pfam" id="PF00392">
    <property type="entry name" value="GntR"/>
    <property type="match status" value="1"/>
</dbReference>
<dbReference type="GO" id="GO:0003677">
    <property type="term" value="F:DNA binding"/>
    <property type="evidence" value="ECO:0007669"/>
    <property type="project" value="UniProtKB-KW"/>
</dbReference>
<keyword evidence="5" id="KW-0804">Transcription</keyword>
<dbReference type="CDD" id="cd00609">
    <property type="entry name" value="AAT_like"/>
    <property type="match status" value="1"/>
</dbReference>